<dbReference type="PANTHER" id="PTHR43460:SF1">
    <property type="entry name" value="METHYLTRANSFERASE TYPE 11 DOMAIN-CONTAINING PROTEIN"/>
    <property type="match status" value="1"/>
</dbReference>
<dbReference type="AlphaFoldDB" id="A0A8J6MDG9"/>
<feature type="domain" description="Methyltransferase type 11" evidence="1">
    <location>
        <begin position="56"/>
        <end position="142"/>
    </location>
</feature>
<dbReference type="Gene3D" id="3.40.50.150">
    <property type="entry name" value="Vaccinia Virus protein VP39"/>
    <property type="match status" value="1"/>
</dbReference>
<dbReference type="InterPro" id="IPR052939">
    <property type="entry name" value="23S_rRNA_MeTrnsfrase_RlmA"/>
</dbReference>
<dbReference type="EMBL" id="JACOPQ010000009">
    <property type="protein sequence ID" value="MBC5737704.1"/>
    <property type="molecule type" value="Genomic_DNA"/>
</dbReference>
<accession>A0A8J6MDG9</accession>
<keyword evidence="2" id="KW-0808">Transferase</keyword>
<keyword evidence="2" id="KW-0489">Methyltransferase</keyword>
<dbReference type="GO" id="GO:0032259">
    <property type="term" value="P:methylation"/>
    <property type="evidence" value="ECO:0007669"/>
    <property type="project" value="UniProtKB-KW"/>
</dbReference>
<evidence type="ECO:0000313" key="3">
    <source>
        <dbReference type="Proteomes" id="UP000607645"/>
    </source>
</evidence>
<dbReference type="Proteomes" id="UP000607645">
    <property type="component" value="Unassembled WGS sequence"/>
</dbReference>
<name>A0A8J6MDG9_9FIRM</name>
<dbReference type="Pfam" id="PF08241">
    <property type="entry name" value="Methyltransf_11"/>
    <property type="match status" value="1"/>
</dbReference>
<dbReference type="GO" id="GO:0008757">
    <property type="term" value="F:S-adenosylmethionine-dependent methyltransferase activity"/>
    <property type="evidence" value="ECO:0007669"/>
    <property type="project" value="InterPro"/>
</dbReference>
<dbReference type="CDD" id="cd02440">
    <property type="entry name" value="AdoMet_MTases"/>
    <property type="match status" value="1"/>
</dbReference>
<dbReference type="SUPFAM" id="SSF53335">
    <property type="entry name" value="S-adenosyl-L-methionine-dependent methyltransferases"/>
    <property type="match status" value="1"/>
</dbReference>
<gene>
    <name evidence="2" type="ORF">H8S62_11880</name>
</gene>
<reference evidence="2" key="1">
    <citation type="submission" date="2020-08" db="EMBL/GenBank/DDBJ databases">
        <title>Genome public.</title>
        <authorList>
            <person name="Liu C."/>
            <person name="Sun Q."/>
        </authorList>
    </citation>
    <scope>NUCLEOTIDE SEQUENCE</scope>
    <source>
        <strain evidence="2">NSJ-52</strain>
    </source>
</reference>
<protein>
    <submittedName>
        <fullName evidence="2">Class I SAM-dependent methyltransferase</fullName>
    </submittedName>
</protein>
<keyword evidence="3" id="KW-1185">Reference proteome</keyword>
<dbReference type="InterPro" id="IPR013216">
    <property type="entry name" value="Methyltransf_11"/>
</dbReference>
<dbReference type="RefSeq" id="WP_186919507.1">
    <property type="nucleotide sequence ID" value="NZ_JACOPQ010000009.1"/>
</dbReference>
<proteinExistence type="predicted"/>
<evidence type="ECO:0000313" key="2">
    <source>
        <dbReference type="EMBL" id="MBC5737704.1"/>
    </source>
</evidence>
<sequence length="252" mass="28463">MNAFKLQDLWRSEEKTAHIHGWDFSHLAGRFTEETDLPWDYGSLARSRLRPTDRLLDLDTGGGEFLLELRHPYALTSATEAYPPNAALCRTVLTPLGIDFRETDAAGPLPFADASFDIVLNRHGRYCISELYRILKPGGLFLTQQVGEDNDRELVELLLPGTAKPFPGMNLAEQRACFAAQGFTILRGEEAFRPISFFDVGALVWFARVIPWEFPGFSVDACLDRLLYAQRLLETRGSVDGTIHRYLIEAQR</sequence>
<dbReference type="InterPro" id="IPR029063">
    <property type="entry name" value="SAM-dependent_MTases_sf"/>
</dbReference>
<dbReference type="PANTHER" id="PTHR43460">
    <property type="entry name" value="METHYLTRANSFERASE"/>
    <property type="match status" value="1"/>
</dbReference>
<comment type="caution">
    <text evidence="2">The sequence shown here is derived from an EMBL/GenBank/DDBJ whole genome shotgun (WGS) entry which is preliminary data.</text>
</comment>
<organism evidence="2 3">
    <name type="scientific">Lawsonibacter faecis</name>
    <dbReference type="NCBI Taxonomy" id="2763052"/>
    <lineage>
        <taxon>Bacteria</taxon>
        <taxon>Bacillati</taxon>
        <taxon>Bacillota</taxon>
        <taxon>Clostridia</taxon>
        <taxon>Eubacteriales</taxon>
        <taxon>Oscillospiraceae</taxon>
        <taxon>Lawsonibacter</taxon>
    </lineage>
</organism>
<evidence type="ECO:0000259" key="1">
    <source>
        <dbReference type="Pfam" id="PF08241"/>
    </source>
</evidence>